<sequence length="72" mass="8596">MSEGFIIVNKGVFEKLIIGKFELEIKPKPNKDGIVKRFYRYDERGHKRYIAVADEDKNDFRIDKEIYTELDL</sequence>
<organism evidence="1 2">
    <name type="scientific">Eikenella exigua</name>
    <dbReference type="NCBI Taxonomy" id="2528037"/>
    <lineage>
        <taxon>Bacteria</taxon>
        <taxon>Pseudomonadati</taxon>
        <taxon>Pseudomonadota</taxon>
        <taxon>Betaproteobacteria</taxon>
        <taxon>Neisseriales</taxon>
        <taxon>Neisseriaceae</taxon>
        <taxon>Eikenella</taxon>
    </lineage>
</organism>
<reference evidence="2" key="1">
    <citation type="journal article" date="2019" name="J. Anim. Genet.">
        <title>Description and whole genome sequencing of Eikenella exigua sp. nov., isolated from brain abscess and blood.</title>
        <authorList>
            <person name="Stormo K.A."/>
            <person name="Nygaard R.M."/>
            <person name="Bruvold T.S."/>
            <person name="Dimmen G."/>
            <person name="Lindemann P.C."/>
            <person name="Jordal S."/>
            <person name="Kommedal O."/>
        </authorList>
    </citation>
    <scope>NUCLEOTIDE SEQUENCE [LARGE SCALE GENOMIC DNA]</scope>
    <source>
        <strain evidence="2">PXX</strain>
    </source>
</reference>
<name>A0AAE6ILY1_9NEIS</name>
<dbReference type="KEGG" id="eex:EZJ17_00475"/>
<accession>A0AAE6ILY1</accession>
<dbReference type="RefSeq" id="WP_067442046.1">
    <property type="nucleotide sequence ID" value="NZ_CP038018.1"/>
</dbReference>
<gene>
    <name evidence="1" type="ORF">EZJ17_00475</name>
</gene>
<evidence type="ECO:0000313" key="2">
    <source>
        <dbReference type="Proteomes" id="UP000326695"/>
    </source>
</evidence>
<keyword evidence="2" id="KW-1185">Reference proteome</keyword>
<evidence type="ECO:0000313" key="1">
    <source>
        <dbReference type="EMBL" id="QED91262.1"/>
    </source>
</evidence>
<dbReference type="AlphaFoldDB" id="A0AAE6ILY1"/>
<dbReference type="EMBL" id="CP038018">
    <property type="protein sequence ID" value="QED91262.1"/>
    <property type="molecule type" value="Genomic_DNA"/>
</dbReference>
<proteinExistence type="predicted"/>
<dbReference type="Proteomes" id="UP000326695">
    <property type="component" value="Chromosome"/>
</dbReference>
<protein>
    <submittedName>
        <fullName evidence="1">Uncharacterized protein</fullName>
    </submittedName>
</protein>